<name>A0A382MIP2_9ZZZZ</name>
<dbReference type="AlphaFoldDB" id="A0A382MIP2"/>
<organism evidence="1">
    <name type="scientific">marine metagenome</name>
    <dbReference type="NCBI Taxonomy" id="408172"/>
    <lineage>
        <taxon>unclassified sequences</taxon>
        <taxon>metagenomes</taxon>
        <taxon>ecological metagenomes</taxon>
    </lineage>
</organism>
<gene>
    <name evidence="1" type="ORF">METZ01_LOCUS301727</name>
</gene>
<protein>
    <submittedName>
        <fullName evidence="1">Uncharacterized protein</fullName>
    </submittedName>
</protein>
<evidence type="ECO:0000313" key="1">
    <source>
        <dbReference type="EMBL" id="SVC48873.1"/>
    </source>
</evidence>
<dbReference type="EMBL" id="UINC01094000">
    <property type="protein sequence ID" value="SVC48873.1"/>
    <property type="molecule type" value="Genomic_DNA"/>
</dbReference>
<reference evidence="1" key="1">
    <citation type="submission" date="2018-05" db="EMBL/GenBank/DDBJ databases">
        <authorList>
            <person name="Lanie J.A."/>
            <person name="Ng W.-L."/>
            <person name="Kazmierczak K.M."/>
            <person name="Andrzejewski T.M."/>
            <person name="Davidsen T.M."/>
            <person name="Wayne K.J."/>
            <person name="Tettelin H."/>
            <person name="Glass J.I."/>
            <person name="Rusch D."/>
            <person name="Podicherti R."/>
            <person name="Tsui H.-C.T."/>
            <person name="Winkler M.E."/>
        </authorList>
    </citation>
    <scope>NUCLEOTIDE SEQUENCE</scope>
</reference>
<accession>A0A382MIP2</accession>
<sequence length="69" mass="7987">MSIDYAEIMETKSGRGEHLKLELVVLESPDGANQNRRVFQYHMIRHDNEATQRIGREYIEELARAIGLS</sequence>
<feature type="non-terminal residue" evidence="1">
    <location>
        <position position="69"/>
    </location>
</feature>
<proteinExistence type="predicted"/>